<sequence length="213" mass="23912">MIHRVLAEFLHARRLAWSFIALRDPFWQPLMAYIDQRALPEPVTGGDQPTPLYAHDWRTMPVGRWLEASGMVELDGPDDRPVPAYQQGESFAVLSHEQLTAAVTQALHDLRRPDRLAANPLIRTRLLAEAGPGERADRLRHLLTSAIGTLAGDARTAKFHRALATAYLHAAPTQEASAERLAVSLSTYRRHLARGTDLIVQQLWERELHGNDQ</sequence>
<evidence type="ECO:0000313" key="2">
    <source>
        <dbReference type="Proteomes" id="UP001500064"/>
    </source>
</evidence>
<gene>
    <name evidence="1" type="ORF">GCM10009733_024170</name>
</gene>
<evidence type="ECO:0000313" key="1">
    <source>
        <dbReference type="EMBL" id="GAA1626603.1"/>
    </source>
</evidence>
<reference evidence="1 2" key="1">
    <citation type="journal article" date="2019" name="Int. J. Syst. Evol. Microbiol.">
        <title>The Global Catalogue of Microorganisms (GCM) 10K type strain sequencing project: providing services to taxonomists for standard genome sequencing and annotation.</title>
        <authorList>
            <consortium name="The Broad Institute Genomics Platform"/>
            <consortium name="The Broad Institute Genome Sequencing Center for Infectious Disease"/>
            <person name="Wu L."/>
            <person name="Ma J."/>
        </authorList>
    </citation>
    <scope>NUCLEOTIDE SEQUENCE [LARGE SCALE GENOMIC DNA]</scope>
    <source>
        <strain evidence="1 2">JCM 13929</strain>
    </source>
</reference>
<dbReference type="RefSeq" id="WP_346104082.1">
    <property type="nucleotide sequence ID" value="NZ_BAAAMU010000013.1"/>
</dbReference>
<accession>A0ABN2F2D3</accession>
<protein>
    <submittedName>
        <fullName evidence="1">Uncharacterized protein</fullName>
    </submittedName>
</protein>
<name>A0ABN2F2D3_9ACTN</name>
<comment type="caution">
    <text evidence="1">The sequence shown here is derived from an EMBL/GenBank/DDBJ whole genome shotgun (WGS) entry which is preliminary data.</text>
</comment>
<keyword evidence="2" id="KW-1185">Reference proteome</keyword>
<organism evidence="1 2">
    <name type="scientific">Nonomuraea maheshkhaliensis</name>
    <dbReference type="NCBI Taxonomy" id="419590"/>
    <lineage>
        <taxon>Bacteria</taxon>
        <taxon>Bacillati</taxon>
        <taxon>Actinomycetota</taxon>
        <taxon>Actinomycetes</taxon>
        <taxon>Streptosporangiales</taxon>
        <taxon>Streptosporangiaceae</taxon>
        <taxon>Nonomuraea</taxon>
    </lineage>
</organism>
<proteinExistence type="predicted"/>
<dbReference type="Proteomes" id="UP001500064">
    <property type="component" value="Unassembled WGS sequence"/>
</dbReference>
<dbReference type="EMBL" id="BAAAMU010000013">
    <property type="protein sequence ID" value="GAA1626603.1"/>
    <property type="molecule type" value="Genomic_DNA"/>
</dbReference>